<dbReference type="GO" id="GO:0005737">
    <property type="term" value="C:cytoplasm"/>
    <property type="evidence" value="ECO:0007669"/>
    <property type="project" value="TreeGrafter"/>
</dbReference>
<dbReference type="GO" id="GO:0047325">
    <property type="term" value="F:inositol-3,4,5,6-tetrakisphosphate 1-kinase activity"/>
    <property type="evidence" value="ECO:0007669"/>
    <property type="project" value="UniProtKB-EC"/>
</dbReference>
<keyword evidence="5" id="KW-0808">Transferase</keyword>
<evidence type="ECO:0000256" key="3">
    <source>
        <dbReference type="ARBA" id="ARBA00011245"/>
    </source>
</evidence>
<dbReference type="OrthoDB" id="25308at2759"/>
<name>A0A6P6TW61_COFAR</name>
<evidence type="ECO:0000256" key="7">
    <source>
        <dbReference type="ARBA" id="ARBA00022741"/>
    </source>
</evidence>
<dbReference type="Pfam" id="PF05770">
    <property type="entry name" value="Ins134_P3_kin"/>
    <property type="match status" value="1"/>
</dbReference>
<comment type="similarity">
    <text evidence="2">Belongs to the ITPK1 family.</text>
</comment>
<gene>
    <name evidence="13" type="primary">LOC113704907</name>
</gene>
<dbReference type="PANTHER" id="PTHR14217:SF24">
    <property type="entry name" value="INOSITOL-TETRAKISPHOSPHATE 1-KINASE 1"/>
    <property type="match status" value="1"/>
</dbReference>
<evidence type="ECO:0000313" key="12">
    <source>
        <dbReference type="Proteomes" id="UP001652660"/>
    </source>
</evidence>
<proteinExistence type="inferred from homology"/>
<dbReference type="GeneID" id="113704907"/>
<keyword evidence="12" id="KW-1185">Reference proteome</keyword>
<evidence type="ECO:0000256" key="5">
    <source>
        <dbReference type="ARBA" id="ARBA00022679"/>
    </source>
</evidence>
<dbReference type="Proteomes" id="UP001652660">
    <property type="component" value="Chromosome 8e"/>
</dbReference>
<dbReference type="GO" id="GO:0032957">
    <property type="term" value="P:inositol trisphosphate metabolic process"/>
    <property type="evidence" value="ECO:0007669"/>
    <property type="project" value="InterPro"/>
</dbReference>
<sequence>MSLNHCEELPSPLEFSVIAKPLLADGIASSHRMSLVFNQQGLKQLEEKEEEEAPFVLQKFVNHGGVVFKVYVVGDYVQCVKRRSLPNILMDNDDDKPLGILEASHRNLLTYSQISNLTAAAASSSLSSKNNDEQQQEDVIKEEATAQMLPVSFLTRLAKALRNALGLHLFNFDVIKDSWFGNQYLVIDINYFSGYAKMPSYETVIDILVVTYSY</sequence>
<evidence type="ECO:0000256" key="1">
    <source>
        <dbReference type="ARBA" id="ARBA00001946"/>
    </source>
</evidence>
<keyword evidence="7" id="KW-0547">Nucleotide-binding</keyword>
<dbReference type="PANTHER" id="PTHR14217">
    <property type="entry name" value="INOSITOL-TETRAKISPHOSPHATE 1-KINASE"/>
    <property type="match status" value="1"/>
</dbReference>
<comment type="subunit">
    <text evidence="3">Monomer.</text>
</comment>
<keyword evidence="9" id="KW-0067">ATP-binding</keyword>
<dbReference type="SUPFAM" id="SSF56059">
    <property type="entry name" value="Glutathione synthetase ATP-binding domain-like"/>
    <property type="match status" value="1"/>
</dbReference>
<dbReference type="EC" id="2.7.1.159" evidence="4"/>
<keyword evidence="8" id="KW-0418">Kinase</keyword>
<dbReference type="InterPro" id="IPR040464">
    <property type="entry name" value="InsP(3)kin_ATP-grasp"/>
</dbReference>
<organism evidence="12 13">
    <name type="scientific">Coffea arabica</name>
    <name type="common">Arabian coffee</name>
    <dbReference type="NCBI Taxonomy" id="13443"/>
    <lineage>
        <taxon>Eukaryota</taxon>
        <taxon>Viridiplantae</taxon>
        <taxon>Streptophyta</taxon>
        <taxon>Embryophyta</taxon>
        <taxon>Tracheophyta</taxon>
        <taxon>Spermatophyta</taxon>
        <taxon>Magnoliopsida</taxon>
        <taxon>eudicotyledons</taxon>
        <taxon>Gunneridae</taxon>
        <taxon>Pentapetalae</taxon>
        <taxon>asterids</taxon>
        <taxon>lamiids</taxon>
        <taxon>Gentianales</taxon>
        <taxon>Rubiaceae</taxon>
        <taxon>Ixoroideae</taxon>
        <taxon>Gardenieae complex</taxon>
        <taxon>Bertiereae - Coffeeae clade</taxon>
        <taxon>Coffeeae</taxon>
        <taxon>Coffea</taxon>
    </lineage>
</organism>
<evidence type="ECO:0000256" key="4">
    <source>
        <dbReference type="ARBA" id="ARBA00012017"/>
    </source>
</evidence>
<evidence type="ECO:0000313" key="13">
    <source>
        <dbReference type="RefSeq" id="XP_027082573.2"/>
    </source>
</evidence>
<dbReference type="Gene3D" id="3.30.470.20">
    <property type="entry name" value="ATP-grasp fold, B domain"/>
    <property type="match status" value="1"/>
</dbReference>
<dbReference type="GO" id="GO:0052726">
    <property type="term" value="F:inositol-1,3,4-trisphosphate 5-kinase activity"/>
    <property type="evidence" value="ECO:0007669"/>
    <property type="project" value="InterPro"/>
</dbReference>
<dbReference type="GO" id="GO:0052725">
    <property type="term" value="F:inositol-1,3,4-trisphosphate 6-kinase activity"/>
    <property type="evidence" value="ECO:0007669"/>
    <property type="project" value="InterPro"/>
</dbReference>
<reference evidence="12" key="1">
    <citation type="journal article" date="2025" name="Foods">
        <title>Unveiling the Microbial Signatures of Arabica Coffee Cherries: Insights into Ripeness Specific Diversity, Functional Traits, and Implications for Quality and Safety.</title>
        <authorList>
            <consortium name="RefSeq"/>
            <person name="Tenea G.N."/>
            <person name="Cifuentes V."/>
            <person name="Reyes P."/>
            <person name="Cevallos-Vallejos M."/>
        </authorList>
    </citation>
    <scope>NUCLEOTIDE SEQUENCE [LARGE SCALE GENOMIC DNA]</scope>
</reference>
<keyword evidence="6" id="KW-0479">Metal-binding</keyword>
<protein>
    <recommendedName>
        <fullName evidence="4">inositol-1,3,4-trisphosphate 5/6-kinase</fullName>
        <ecNumber evidence="4">2.7.1.159</ecNumber>
    </recommendedName>
</protein>
<evidence type="ECO:0000256" key="9">
    <source>
        <dbReference type="ARBA" id="ARBA00022840"/>
    </source>
</evidence>
<evidence type="ECO:0000256" key="2">
    <source>
        <dbReference type="ARBA" id="ARBA00009601"/>
    </source>
</evidence>
<evidence type="ECO:0000256" key="10">
    <source>
        <dbReference type="ARBA" id="ARBA00022842"/>
    </source>
</evidence>
<keyword evidence="10" id="KW-0460">Magnesium</keyword>
<accession>A0A6P6TW61</accession>
<reference evidence="13" key="2">
    <citation type="submission" date="2025-08" db="UniProtKB">
        <authorList>
            <consortium name="RefSeq"/>
        </authorList>
    </citation>
    <scope>IDENTIFICATION</scope>
    <source>
        <tissue evidence="13">Leaves</tissue>
    </source>
</reference>
<evidence type="ECO:0000256" key="6">
    <source>
        <dbReference type="ARBA" id="ARBA00022723"/>
    </source>
</evidence>
<feature type="domain" description="Inositol 1,3,4-trisphosphate 5/6-kinase ATP-grasp" evidence="11">
    <location>
        <begin position="12"/>
        <end position="205"/>
    </location>
</feature>
<dbReference type="GO" id="GO:0052835">
    <property type="term" value="F:inositol-3,4,6-trisphosphate 1-kinase activity"/>
    <property type="evidence" value="ECO:0007669"/>
    <property type="project" value="UniProtKB-ARBA"/>
</dbReference>
<comment type="cofactor">
    <cofactor evidence="1">
        <name>Mg(2+)</name>
        <dbReference type="ChEBI" id="CHEBI:18420"/>
    </cofactor>
</comment>
<dbReference type="GO" id="GO:0005524">
    <property type="term" value="F:ATP binding"/>
    <property type="evidence" value="ECO:0007669"/>
    <property type="project" value="UniProtKB-KW"/>
</dbReference>
<evidence type="ECO:0000259" key="11">
    <source>
        <dbReference type="Pfam" id="PF05770"/>
    </source>
</evidence>
<dbReference type="AlphaFoldDB" id="A0A6P6TW61"/>
<dbReference type="RefSeq" id="XP_027082573.2">
    <property type="nucleotide sequence ID" value="XM_027226772.2"/>
</dbReference>
<dbReference type="GO" id="GO:0000287">
    <property type="term" value="F:magnesium ion binding"/>
    <property type="evidence" value="ECO:0007669"/>
    <property type="project" value="InterPro"/>
</dbReference>
<evidence type="ECO:0000256" key="8">
    <source>
        <dbReference type="ARBA" id="ARBA00022777"/>
    </source>
</evidence>
<dbReference type="InterPro" id="IPR008656">
    <property type="entry name" value="Inositol_tetrakis-P_1-kinase"/>
</dbReference>